<dbReference type="EMBL" id="MFKQ01000003">
    <property type="protein sequence ID" value="OGG47681.1"/>
    <property type="molecule type" value="Genomic_DNA"/>
</dbReference>
<feature type="transmembrane region" description="Helical" evidence="1">
    <location>
        <begin position="75"/>
        <end position="101"/>
    </location>
</feature>
<feature type="transmembrane region" description="Helical" evidence="1">
    <location>
        <begin position="7"/>
        <end position="26"/>
    </location>
</feature>
<evidence type="ECO:0000313" key="2">
    <source>
        <dbReference type="EMBL" id="OGG47681.1"/>
    </source>
</evidence>
<keyword evidence="1" id="KW-0472">Membrane</keyword>
<protein>
    <submittedName>
        <fullName evidence="2">Uncharacterized protein</fullName>
    </submittedName>
</protein>
<dbReference type="Proteomes" id="UP000178344">
    <property type="component" value="Unassembled WGS sequence"/>
</dbReference>
<comment type="caution">
    <text evidence="2">The sequence shown here is derived from an EMBL/GenBank/DDBJ whole genome shotgun (WGS) entry which is preliminary data.</text>
</comment>
<sequence length="117" mass="13072">MNERHRIPVTVFATMVGVAGAIDALAAMLTPLIIGFALNSILSMLAWVLFYIWFQIQSVKFLEGGLRKAIVYFGGGFLELIPIINILPIWTLTVVLTIFIVRVEDAEYNKKMIEATV</sequence>
<feature type="transmembrane region" description="Helical" evidence="1">
    <location>
        <begin position="32"/>
        <end position="54"/>
    </location>
</feature>
<dbReference type="AlphaFoldDB" id="A0A1F6CF97"/>
<keyword evidence="1" id="KW-1133">Transmembrane helix</keyword>
<gene>
    <name evidence="2" type="ORF">A2671_01620</name>
</gene>
<proteinExistence type="predicted"/>
<organism evidence="2 3">
    <name type="scientific">Candidatus Kaiserbacteria bacterium RIFCSPHIGHO2_01_FULL_49_13</name>
    <dbReference type="NCBI Taxonomy" id="1798477"/>
    <lineage>
        <taxon>Bacteria</taxon>
        <taxon>Candidatus Kaiseribacteriota</taxon>
    </lineage>
</organism>
<accession>A0A1F6CF97</accession>
<reference evidence="2 3" key="1">
    <citation type="journal article" date="2016" name="Nat. Commun.">
        <title>Thousands of microbial genomes shed light on interconnected biogeochemical processes in an aquifer system.</title>
        <authorList>
            <person name="Anantharaman K."/>
            <person name="Brown C.T."/>
            <person name="Hug L.A."/>
            <person name="Sharon I."/>
            <person name="Castelle C.J."/>
            <person name="Probst A.J."/>
            <person name="Thomas B.C."/>
            <person name="Singh A."/>
            <person name="Wilkins M.J."/>
            <person name="Karaoz U."/>
            <person name="Brodie E.L."/>
            <person name="Williams K.H."/>
            <person name="Hubbard S.S."/>
            <person name="Banfield J.F."/>
        </authorList>
    </citation>
    <scope>NUCLEOTIDE SEQUENCE [LARGE SCALE GENOMIC DNA]</scope>
</reference>
<evidence type="ECO:0000256" key="1">
    <source>
        <dbReference type="SAM" id="Phobius"/>
    </source>
</evidence>
<evidence type="ECO:0000313" key="3">
    <source>
        <dbReference type="Proteomes" id="UP000178344"/>
    </source>
</evidence>
<name>A0A1F6CF97_9BACT</name>
<keyword evidence="1" id="KW-0812">Transmembrane</keyword>